<evidence type="ECO:0000313" key="6">
    <source>
        <dbReference type="EMBL" id="MCB5180963.1"/>
    </source>
</evidence>
<sequence>MSQPRQARAIRTREKIIRAAAEVFDESGFSGASMNKIVRRAETTMGAMYFHFASKEEIAQTVMNEQAADLTFPDGEDGLQRLLDINLEVAHQMRTNVLFRAGVRLAVEQGDFGMRDAAPYQLWTELFREQLQAAARRGELLPGVDTAEFAEILVGAYTGTQLMSNITTGRENLIERIATLWRYLLPSIASPEVIARLDLTGRAAAARKRARKAAGAAGEKVSEKA</sequence>
<dbReference type="SUPFAM" id="SSF46689">
    <property type="entry name" value="Homeodomain-like"/>
    <property type="match status" value="1"/>
</dbReference>
<proteinExistence type="predicted"/>
<dbReference type="InterPro" id="IPR001647">
    <property type="entry name" value="HTH_TetR"/>
</dbReference>
<gene>
    <name evidence="6" type="ORF">LG632_16410</name>
</gene>
<comment type="caution">
    <text evidence="6">The sequence shown here is derived from an EMBL/GenBank/DDBJ whole genome shotgun (WGS) entry which is preliminary data.</text>
</comment>
<keyword evidence="3" id="KW-0804">Transcription</keyword>
<reference evidence="6 7" key="1">
    <citation type="submission" date="2021-10" db="EMBL/GenBank/DDBJ databases">
        <title>Streptomyces sp. strain SMC 277, a novel streptomycete isolated from soil.</title>
        <authorList>
            <person name="Chanama M."/>
        </authorList>
    </citation>
    <scope>NUCLEOTIDE SEQUENCE [LARGE SCALE GENOMIC DNA]</scope>
    <source>
        <strain evidence="6 7">SMC 277</strain>
    </source>
</reference>
<keyword evidence="7" id="KW-1185">Reference proteome</keyword>
<evidence type="ECO:0000259" key="5">
    <source>
        <dbReference type="PROSITE" id="PS50977"/>
    </source>
</evidence>
<keyword evidence="2 4" id="KW-0238">DNA-binding</keyword>
<organism evidence="6 7">
    <name type="scientific">Streptomyces antimicrobicus</name>
    <dbReference type="NCBI Taxonomy" id="2883108"/>
    <lineage>
        <taxon>Bacteria</taxon>
        <taxon>Bacillati</taxon>
        <taxon>Actinomycetota</taxon>
        <taxon>Actinomycetes</taxon>
        <taxon>Kitasatosporales</taxon>
        <taxon>Streptomycetaceae</taxon>
        <taxon>Streptomyces</taxon>
    </lineage>
</organism>
<evidence type="ECO:0000256" key="1">
    <source>
        <dbReference type="ARBA" id="ARBA00023015"/>
    </source>
</evidence>
<dbReference type="InterPro" id="IPR047923">
    <property type="entry name" value="ArpA-like"/>
</dbReference>
<dbReference type="InterPro" id="IPR036271">
    <property type="entry name" value="Tet_transcr_reg_TetR-rel_C_sf"/>
</dbReference>
<protein>
    <submittedName>
        <fullName evidence="6">TetR/AcrR family transcriptional regulator</fullName>
    </submittedName>
</protein>
<dbReference type="PANTHER" id="PTHR30055">
    <property type="entry name" value="HTH-TYPE TRANSCRIPTIONAL REGULATOR RUTR"/>
    <property type="match status" value="1"/>
</dbReference>
<evidence type="ECO:0000256" key="4">
    <source>
        <dbReference type="PROSITE-ProRule" id="PRU00335"/>
    </source>
</evidence>
<dbReference type="EMBL" id="JAJAUY010000058">
    <property type="protein sequence ID" value="MCB5180963.1"/>
    <property type="molecule type" value="Genomic_DNA"/>
</dbReference>
<dbReference type="InterPro" id="IPR009057">
    <property type="entry name" value="Homeodomain-like_sf"/>
</dbReference>
<dbReference type="InterPro" id="IPR050109">
    <property type="entry name" value="HTH-type_TetR-like_transc_reg"/>
</dbReference>
<dbReference type="PANTHER" id="PTHR30055:SF234">
    <property type="entry name" value="HTH-TYPE TRANSCRIPTIONAL REGULATOR BETI"/>
    <property type="match status" value="1"/>
</dbReference>
<dbReference type="Proteomes" id="UP001199054">
    <property type="component" value="Unassembled WGS sequence"/>
</dbReference>
<dbReference type="NCBIfam" id="NF041196">
    <property type="entry name" value="ScbR_bind_reg"/>
    <property type="match status" value="1"/>
</dbReference>
<keyword evidence="1" id="KW-0805">Transcription regulation</keyword>
<name>A0ABS8B8M0_9ACTN</name>
<feature type="domain" description="HTH tetR-type" evidence="5">
    <location>
        <begin position="10"/>
        <end position="70"/>
    </location>
</feature>
<dbReference type="RefSeq" id="WP_226728052.1">
    <property type="nucleotide sequence ID" value="NZ_JAJAUY010000058.1"/>
</dbReference>
<accession>A0ABS8B8M0</accession>
<dbReference type="Gene3D" id="1.10.357.10">
    <property type="entry name" value="Tetracycline Repressor, domain 2"/>
    <property type="match status" value="1"/>
</dbReference>
<feature type="DNA-binding region" description="H-T-H motif" evidence="4">
    <location>
        <begin position="33"/>
        <end position="52"/>
    </location>
</feature>
<evidence type="ECO:0000256" key="3">
    <source>
        <dbReference type="ARBA" id="ARBA00023163"/>
    </source>
</evidence>
<dbReference type="Pfam" id="PF00440">
    <property type="entry name" value="TetR_N"/>
    <property type="match status" value="1"/>
</dbReference>
<dbReference type="PRINTS" id="PR00455">
    <property type="entry name" value="HTHTETR"/>
</dbReference>
<dbReference type="SUPFAM" id="SSF48498">
    <property type="entry name" value="Tetracyclin repressor-like, C-terminal domain"/>
    <property type="match status" value="1"/>
</dbReference>
<evidence type="ECO:0000313" key="7">
    <source>
        <dbReference type="Proteomes" id="UP001199054"/>
    </source>
</evidence>
<dbReference type="Pfam" id="PF21935">
    <property type="entry name" value="TetR_C_45"/>
    <property type="match status" value="1"/>
</dbReference>
<evidence type="ECO:0000256" key="2">
    <source>
        <dbReference type="ARBA" id="ARBA00023125"/>
    </source>
</evidence>
<dbReference type="InterPro" id="IPR054126">
    <property type="entry name" value="CprB_TetR_C"/>
</dbReference>
<dbReference type="PROSITE" id="PS50977">
    <property type="entry name" value="HTH_TETR_2"/>
    <property type="match status" value="1"/>
</dbReference>